<keyword evidence="7 10" id="KW-0472">Membrane</keyword>
<dbReference type="Gene3D" id="1.20.1080.10">
    <property type="entry name" value="Glycerol uptake facilitator protein"/>
    <property type="match status" value="2"/>
</dbReference>
<dbReference type="EMBL" id="LAVV01006668">
    <property type="protein sequence ID" value="KNZ58852.1"/>
    <property type="molecule type" value="Genomic_DNA"/>
</dbReference>
<comment type="similarity">
    <text evidence="2">Belongs to the MIP/aquaporin (TC 1.A.8) family.</text>
</comment>
<dbReference type="InterPro" id="IPR000425">
    <property type="entry name" value="MIP"/>
</dbReference>
<sequence length="479" mass="53262">MPPNNEPSTTKLPISDLPEVGHTVDYDDTPRSEGSRRNYPGHSQSPEAEGLVLKFKSVSRVFWAEFFGTAILALFGKRHPMMCTAANNQVALSNSTAVSNAPAGTYLSVAVIRMGFGCVKCWAFMCQRALAAGMCVLSHLNLINPAITLAMAIFRGFPWKRVYSRLLGSTIDRLRHGCSVSYCYLPPPACRNKRDAIIDEPLLVFKLKSDFFLMACMIRRLELQACNRSLRRWWWCPNDREDWRLVFHQFVYLFFASVEYSRVRLQNDPFFEALLICAIYRFTRLPYVSNANCFYNEFLMTAILMLVVVAVGDTGNAAPPKNMAPLVVFWTVFGLAATLGMQTSFALNPARDLGPRLVTWFAGYGSHVWSIRSHVFKIATGLLWPFLDRHGKLDILCGLVLIAARSSGRSSTTSSSPLTRSLAPCMATPLCPPSSLNCCPANAVRDKSSSTASQDKPDISPPNSYPISSLLFFSCPGRI</sequence>
<keyword evidence="6 10" id="KW-1133">Transmembrane helix</keyword>
<feature type="compositionally biased region" description="Polar residues" evidence="9">
    <location>
        <begin position="1"/>
        <end position="12"/>
    </location>
</feature>
<keyword evidence="4 10" id="KW-0812">Transmembrane</keyword>
<keyword evidence="3" id="KW-0813">Transport</keyword>
<evidence type="ECO:0000256" key="10">
    <source>
        <dbReference type="SAM" id="Phobius"/>
    </source>
</evidence>
<gene>
    <name evidence="11" type="ORF">VP01_1848g2</name>
</gene>
<dbReference type="GO" id="GO:0015250">
    <property type="term" value="F:water channel activity"/>
    <property type="evidence" value="ECO:0007669"/>
    <property type="project" value="TreeGrafter"/>
</dbReference>
<dbReference type="PANTHER" id="PTHR43829:SF9">
    <property type="entry name" value="AQUAPORIN-9"/>
    <property type="match status" value="1"/>
</dbReference>
<protein>
    <recommendedName>
        <fullName evidence="13">Aquaporin</fullName>
    </recommendedName>
</protein>
<evidence type="ECO:0000256" key="8">
    <source>
        <dbReference type="ARBA" id="ARBA00034651"/>
    </source>
</evidence>
<dbReference type="GO" id="GO:0015254">
    <property type="term" value="F:glycerol channel activity"/>
    <property type="evidence" value="ECO:0007669"/>
    <property type="project" value="TreeGrafter"/>
</dbReference>
<organism evidence="11 12">
    <name type="scientific">Puccinia sorghi</name>
    <dbReference type="NCBI Taxonomy" id="27349"/>
    <lineage>
        <taxon>Eukaryota</taxon>
        <taxon>Fungi</taxon>
        <taxon>Dikarya</taxon>
        <taxon>Basidiomycota</taxon>
        <taxon>Pucciniomycotina</taxon>
        <taxon>Pucciniomycetes</taxon>
        <taxon>Pucciniales</taxon>
        <taxon>Pucciniaceae</taxon>
        <taxon>Puccinia</taxon>
    </lineage>
</organism>
<evidence type="ECO:0000256" key="2">
    <source>
        <dbReference type="ARBA" id="ARBA00006175"/>
    </source>
</evidence>
<evidence type="ECO:0000313" key="12">
    <source>
        <dbReference type="Proteomes" id="UP000037035"/>
    </source>
</evidence>
<evidence type="ECO:0000256" key="1">
    <source>
        <dbReference type="ARBA" id="ARBA00004141"/>
    </source>
</evidence>
<feature type="transmembrane region" description="Helical" evidence="10">
    <location>
        <begin position="324"/>
        <end position="347"/>
    </location>
</feature>
<evidence type="ECO:0000256" key="6">
    <source>
        <dbReference type="ARBA" id="ARBA00022989"/>
    </source>
</evidence>
<evidence type="ECO:0000313" key="11">
    <source>
        <dbReference type="EMBL" id="KNZ58852.1"/>
    </source>
</evidence>
<feature type="region of interest" description="Disordered" evidence="9">
    <location>
        <begin position="1"/>
        <end position="46"/>
    </location>
</feature>
<dbReference type="InterPro" id="IPR050363">
    <property type="entry name" value="MIP/Aquaporin"/>
</dbReference>
<dbReference type="AlphaFoldDB" id="A0A0L6VE84"/>
<dbReference type="GO" id="GO:0005886">
    <property type="term" value="C:plasma membrane"/>
    <property type="evidence" value="ECO:0007669"/>
    <property type="project" value="TreeGrafter"/>
</dbReference>
<evidence type="ECO:0000256" key="9">
    <source>
        <dbReference type="SAM" id="MobiDB-lite"/>
    </source>
</evidence>
<comment type="catalytic activity">
    <reaction evidence="8">
        <text>H2O(in) = H2O(out)</text>
        <dbReference type="Rhea" id="RHEA:29667"/>
        <dbReference type="ChEBI" id="CHEBI:15377"/>
    </reaction>
</comment>
<dbReference type="SUPFAM" id="SSF81338">
    <property type="entry name" value="Aquaporin-like"/>
    <property type="match status" value="2"/>
</dbReference>
<feature type="transmembrane region" description="Helical" evidence="10">
    <location>
        <begin position="294"/>
        <end position="312"/>
    </location>
</feature>
<feature type="compositionally biased region" description="Basic and acidic residues" evidence="9">
    <location>
        <begin position="22"/>
        <end position="36"/>
    </location>
</feature>
<proteinExistence type="inferred from homology"/>
<comment type="caution">
    <text evidence="11">The sequence shown here is derived from an EMBL/GenBank/DDBJ whole genome shotgun (WGS) entry which is preliminary data.</text>
</comment>
<evidence type="ECO:0000256" key="7">
    <source>
        <dbReference type="ARBA" id="ARBA00023136"/>
    </source>
</evidence>
<dbReference type="Proteomes" id="UP000037035">
    <property type="component" value="Unassembled WGS sequence"/>
</dbReference>
<dbReference type="OrthoDB" id="3222at2759"/>
<dbReference type="InterPro" id="IPR023271">
    <property type="entry name" value="Aquaporin-like"/>
</dbReference>
<dbReference type="STRING" id="27349.A0A0L6VE84"/>
<evidence type="ECO:0000256" key="5">
    <source>
        <dbReference type="ARBA" id="ARBA00022737"/>
    </source>
</evidence>
<comment type="subcellular location">
    <subcellularLocation>
        <location evidence="1">Membrane</location>
        <topology evidence="1">Multi-pass membrane protein</topology>
    </subcellularLocation>
</comment>
<accession>A0A0L6VE84</accession>
<dbReference type="VEuPathDB" id="FungiDB:VP01_1848g2"/>
<name>A0A0L6VE84_9BASI</name>
<reference evidence="11 12" key="1">
    <citation type="submission" date="2015-08" db="EMBL/GenBank/DDBJ databases">
        <title>Next Generation Sequencing and Analysis of the Genome of Puccinia sorghi L Schw, the Causal Agent of Maize Common Rust.</title>
        <authorList>
            <person name="Rochi L."/>
            <person name="Burguener G."/>
            <person name="Darino M."/>
            <person name="Turjanski A."/>
            <person name="Kreff E."/>
            <person name="Dieguez M.J."/>
            <person name="Sacco F."/>
        </authorList>
    </citation>
    <scope>NUCLEOTIDE SEQUENCE [LARGE SCALE GENOMIC DNA]</scope>
    <source>
        <strain evidence="11 12">RO10H11247</strain>
    </source>
</reference>
<dbReference type="PANTHER" id="PTHR43829">
    <property type="entry name" value="AQUAPORIN OR AQUAGLYCEROPORIN RELATED"/>
    <property type="match status" value="1"/>
</dbReference>
<evidence type="ECO:0000256" key="4">
    <source>
        <dbReference type="ARBA" id="ARBA00022692"/>
    </source>
</evidence>
<evidence type="ECO:0008006" key="13">
    <source>
        <dbReference type="Google" id="ProtNLM"/>
    </source>
</evidence>
<evidence type="ECO:0000256" key="3">
    <source>
        <dbReference type="ARBA" id="ARBA00022448"/>
    </source>
</evidence>
<keyword evidence="12" id="KW-1185">Reference proteome</keyword>
<dbReference type="Pfam" id="PF00230">
    <property type="entry name" value="MIP"/>
    <property type="match status" value="1"/>
</dbReference>
<keyword evidence="5" id="KW-0677">Repeat</keyword>